<accession>A0A1B0WM88</accession>
<evidence type="ECO:0000256" key="1">
    <source>
        <dbReference type="SAM" id="Phobius"/>
    </source>
</evidence>
<dbReference type="RefSeq" id="YP_009322913.1">
    <property type="nucleotide sequence ID" value="NC_031926.1"/>
</dbReference>
<dbReference type="EMBL" id="KU599887">
    <property type="protein sequence ID" value="ANB40952.1"/>
    <property type="molecule type" value="Genomic_DNA"/>
</dbReference>
<dbReference type="Pfam" id="PF23396">
    <property type="entry name" value="DUF7103"/>
    <property type="match status" value="1"/>
</dbReference>
<feature type="transmembrane region" description="Helical" evidence="1">
    <location>
        <begin position="148"/>
        <end position="167"/>
    </location>
</feature>
<feature type="transmembrane region" description="Helical" evidence="1">
    <location>
        <begin position="94"/>
        <end position="112"/>
    </location>
</feature>
<organism evidence="2 3">
    <name type="scientific">Flavobacterium phage 2A</name>
    <dbReference type="NCBI Taxonomy" id="1792273"/>
    <lineage>
        <taxon>Viruses</taxon>
        <taxon>Duplodnaviria</taxon>
        <taxon>Heunggongvirae</taxon>
        <taxon>Uroviricota</taxon>
        <taxon>Caudoviricetes</taxon>
        <taxon>Duneviridae</taxon>
        <taxon>Unahavirus</taxon>
        <taxon>Unahavirus uv2A</taxon>
    </lineage>
</organism>
<dbReference type="GeneID" id="30308785"/>
<evidence type="ECO:0000313" key="2">
    <source>
        <dbReference type="EMBL" id="ANB40952.1"/>
    </source>
</evidence>
<keyword evidence="1" id="KW-0472">Membrane</keyword>
<sequence>MENEKDIKRLEVTLAVFLAFIALINRLIEGVWLPSISAYVDSKVVVGLLGFELGIAGTLFIYNGIGYKRHWYNVILGLSLWGVAIFHYETYSKIHNACAGIFFLGSIIAIGLSSDILFRGYKYLIAGIAFLAILLNIVWVLLFHKMLYSILIMETIGIIPFTNFFIVKNYTHKIKYIIKLIRK</sequence>
<feature type="transmembrane region" description="Helical" evidence="1">
    <location>
        <begin position="124"/>
        <end position="142"/>
    </location>
</feature>
<name>A0A1B0WM88_9CAUD</name>
<protein>
    <submittedName>
        <fullName evidence="2">Uncharacterized protein</fullName>
    </submittedName>
</protein>
<dbReference type="InterPro" id="IPR055529">
    <property type="entry name" value="DUF7103"/>
</dbReference>
<reference evidence="2 3" key="1">
    <citation type="submission" date="2016-01" db="EMBL/GenBank/DDBJ databases">
        <title>Molecular aspects and genomic diversity of bacteriophages-specific to fish pathogen Flavobacterium psychrophilum.</title>
        <authorList>
            <person name="Castillo D."/>
            <person name="Middelboe M."/>
        </authorList>
    </citation>
    <scope>NUCLEOTIDE SEQUENCE [LARGE SCALE GENOMIC DNA]</scope>
</reference>
<dbReference type="Proteomes" id="UP000202917">
    <property type="component" value="Segment"/>
</dbReference>
<dbReference type="KEGG" id="vg:30308785"/>
<feature type="transmembrane region" description="Helical" evidence="1">
    <location>
        <begin position="44"/>
        <end position="63"/>
    </location>
</feature>
<keyword evidence="1" id="KW-0812">Transmembrane</keyword>
<keyword evidence="1" id="KW-1133">Transmembrane helix</keyword>
<keyword evidence="3" id="KW-1185">Reference proteome</keyword>
<feature type="transmembrane region" description="Helical" evidence="1">
    <location>
        <begin position="12"/>
        <end position="32"/>
    </location>
</feature>
<proteinExistence type="predicted"/>
<dbReference type="OrthoDB" id="10392at10239"/>
<feature type="transmembrane region" description="Helical" evidence="1">
    <location>
        <begin position="70"/>
        <end position="88"/>
    </location>
</feature>
<evidence type="ECO:0000313" key="3">
    <source>
        <dbReference type="Proteomes" id="UP000202917"/>
    </source>
</evidence>